<keyword evidence="7 12" id="KW-0812">Transmembrane</keyword>
<reference evidence="13" key="1">
    <citation type="submission" date="2024-06" db="EMBL/GenBank/DDBJ databases">
        <title>Genome Sequence of an extremely halophilic archaeon isolated from Permian era halite, Salado Formation, Carlsbad, New Mexico: Halobacterium sp. strain NMX12-1.</title>
        <authorList>
            <person name="Sotoa L."/>
            <person name="DasSarma P."/>
            <person name="Anton B.P."/>
            <person name="Vincze T."/>
            <person name="Verma I."/>
            <person name="Eralp B."/>
            <person name="Powers D.W."/>
            <person name="Dozier B.L."/>
            <person name="Roberts R.J."/>
            <person name="DasSarma S."/>
        </authorList>
    </citation>
    <scope>NUCLEOTIDE SEQUENCE</scope>
    <source>
        <strain evidence="13">NMX12-1</strain>
        <plasmid evidence="13">pNMX12-1_234</plasmid>
    </source>
</reference>
<dbReference type="PANTHER" id="PTHR32024">
    <property type="entry name" value="TRK SYSTEM POTASSIUM UPTAKE PROTEIN TRKG-RELATED"/>
    <property type="match status" value="1"/>
</dbReference>
<dbReference type="EMBL" id="CP159203">
    <property type="protein sequence ID" value="XCF15195.1"/>
    <property type="molecule type" value="Genomic_DNA"/>
</dbReference>
<dbReference type="Pfam" id="PF02386">
    <property type="entry name" value="TrkH"/>
    <property type="match status" value="1"/>
</dbReference>
<feature type="transmembrane region" description="Helical" evidence="12">
    <location>
        <begin position="344"/>
        <end position="369"/>
    </location>
</feature>
<feature type="transmembrane region" description="Helical" evidence="12">
    <location>
        <begin position="136"/>
        <end position="164"/>
    </location>
</feature>
<dbReference type="InterPro" id="IPR003445">
    <property type="entry name" value="Cat_transpt"/>
</dbReference>
<feature type="transmembrane region" description="Helical" evidence="12">
    <location>
        <begin position="313"/>
        <end position="332"/>
    </location>
</feature>
<keyword evidence="11 12" id="KW-0472">Membrane</keyword>
<evidence type="ECO:0000256" key="5">
    <source>
        <dbReference type="ARBA" id="ARBA00022519"/>
    </source>
</evidence>
<evidence type="ECO:0000256" key="8">
    <source>
        <dbReference type="ARBA" id="ARBA00022958"/>
    </source>
</evidence>
<feature type="transmembrane region" description="Helical" evidence="12">
    <location>
        <begin position="72"/>
        <end position="92"/>
    </location>
</feature>
<keyword evidence="6" id="KW-0633">Potassium transport</keyword>
<dbReference type="PIRSF" id="PIRSF006247">
    <property type="entry name" value="TrkH"/>
    <property type="match status" value="1"/>
</dbReference>
<proteinExistence type="inferred from homology"/>
<sequence length="499" mass="54224">MSIRVNWRVSLNLVGTSLTYLAIPLAFPLLLAVYYGEPVRPFLVPIAITLVLGYGLDSFGTDDQQLHARESFLVASLIWLLIAIIGAIPFLVAGTGVTAHPINALFESMSGITTTGATVMLDFDTHSRSLMMWRQVIQWIGGLGILILATTVLSEVGVGGAQLMESETWTATFQKLTPRLAETARILFGLYTAITVGVIAVLYGLSLAGFAPNMTLYNAVAHAFTSVATAGFSPEPESAGAFTPVVQWVLTASMLVGGTSFILLYQAFTEDLGRLRRNDEFHFYLATVAIASVLIAFALSFDATQQFSFEQRVRHAVFNTVSIITTTGFASVNFDLWSAAAKNVLFACMFLGAMVGSTTCSIKTLRWLVVVKAFRRDLFTAVHDSVVRPVRIRGSAIDEESVRDVYGFVLLSIIFVFALTVFVVVDAARVGLSVSEFEAMSAAASTFLNIGPAFGLAGPYESYHAFPWTTKAAMILLMWVGRVEIIPVMVLFTASFWRS</sequence>
<dbReference type="PANTHER" id="PTHR32024:SF2">
    <property type="entry name" value="TRK SYSTEM POTASSIUM UPTAKE PROTEIN TRKG-RELATED"/>
    <property type="match status" value="1"/>
</dbReference>
<evidence type="ECO:0000256" key="1">
    <source>
        <dbReference type="ARBA" id="ARBA00004429"/>
    </source>
</evidence>
<dbReference type="InterPro" id="IPR004772">
    <property type="entry name" value="TrkH"/>
</dbReference>
<comment type="subcellular location">
    <subcellularLocation>
        <location evidence="1">Cell inner membrane</location>
        <topology evidence="1">Multi-pass membrane protein</topology>
    </subcellularLocation>
</comment>
<feature type="transmembrane region" description="Helical" evidence="12">
    <location>
        <begin position="184"/>
        <end position="203"/>
    </location>
</feature>
<organism evidence="13">
    <name type="scientific">Halobacterium sp. NMX12-1</name>
    <dbReference type="NCBI Taxonomy" id="3166650"/>
    <lineage>
        <taxon>Archaea</taxon>
        <taxon>Methanobacteriati</taxon>
        <taxon>Methanobacteriota</taxon>
        <taxon>Stenosarchaea group</taxon>
        <taxon>Halobacteria</taxon>
        <taxon>Halobacteriales</taxon>
        <taxon>Halobacteriaceae</taxon>
        <taxon>Halobacterium</taxon>
    </lineage>
</organism>
<keyword evidence="4" id="KW-1003">Cell membrane</keyword>
<keyword evidence="10" id="KW-0406">Ion transport</keyword>
<feature type="transmembrane region" description="Helical" evidence="12">
    <location>
        <begin position="472"/>
        <end position="497"/>
    </location>
</feature>
<feature type="transmembrane region" description="Helical" evidence="12">
    <location>
        <begin position="281"/>
        <end position="301"/>
    </location>
</feature>
<dbReference type="AlphaFoldDB" id="A0AAU8C8R9"/>
<keyword evidence="13" id="KW-0614">Plasmid</keyword>
<comment type="similarity">
    <text evidence="2">Belongs to the TrkH potassium transport family.</text>
</comment>
<evidence type="ECO:0000256" key="7">
    <source>
        <dbReference type="ARBA" id="ARBA00022692"/>
    </source>
</evidence>
<gene>
    <name evidence="13" type="ORF">ABSL23_00885</name>
</gene>
<dbReference type="GeneID" id="91107661"/>
<evidence type="ECO:0000256" key="11">
    <source>
        <dbReference type="ARBA" id="ARBA00023136"/>
    </source>
</evidence>
<evidence type="ECO:0000256" key="12">
    <source>
        <dbReference type="SAM" id="Phobius"/>
    </source>
</evidence>
<evidence type="ECO:0000256" key="2">
    <source>
        <dbReference type="ARBA" id="ARBA00009137"/>
    </source>
</evidence>
<evidence type="ECO:0000256" key="3">
    <source>
        <dbReference type="ARBA" id="ARBA00022448"/>
    </source>
</evidence>
<evidence type="ECO:0000256" key="4">
    <source>
        <dbReference type="ARBA" id="ARBA00022475"/>
    </source>
</evidence>
<dbReference type="KEGG" id="hanx:ABSL23_00885"/>
<keyword evidence="5" id="KW-0997">Cell inner membrane</keyword>
<keyword evidence="8" id="KW-0630">Potassium</keyword>
<dbReference type="GO" id="GO:0005886">
    <property type="term" value="C:plasma membrane"/>
    <property type="evidence" value="ECO:0007669"/>
    <property type="project" value="UniProtKB-SubCell"/>
</dbReference>
<dbReference type="RefSeq" id="WP_353633309.1">
    <property type="nucleotide sequence ID" value="NZ_CP159203.1"/>
</dbReference>
<keyword evidence="3" id="KW-0813">Transport</keyword>
<geneLocation type="plasmid" evidence="13">
    <name>pNMX12-1_234</name>
</geneLocation>
<dbReference type="GO" id="GO:0015379">
    <property type="term" value="F:potassium:chloride symporter activity"/>
    <property type="evidence" value="ECO:0007669"/>
    <property type="project" value="InterPro"/>
</dbReference>
<feature type="transmembrane region" description="Helical" evidence="12">
    <location>
        <begin position="12"/>
        <end position="36"/>
    </location>
</feature>
<feature type="transmembrane region" description="Helical" evidence="12">
    <location>
        <begin position="437"/>
        <end position="460"/>
    </location>
</feature>
<name>A0AAU8C8R9_9EURY</name>
<feature type="transmembrane region" description="Helical" evidence="12">
    <location>
        <begin position="245"/>
        <end position="269"/>
    </location>
</feature>
<evidence type="ECO:0000256" key="6">
    <source>
        <dbReference type="ARBA" id="ARBA00022538"/>
    </source>
</evidence>
<accession>A0AAU8C8R9</accession>
<evidence type="ECO:0000256" key="10">
    <source>
        <dbReference type="ARBA" id="ARBA00023065"/>
    </source>
</evidence>
<keyword evidence="9 12" id="KW-1133">Transmembrane helix</keyword>
<feature type="transmembrane region" description="Helical" evidence="12">
    <location>
        <begin position="42"/>
        <end position="60"/>
    </location>
</feature>
<evidence type="ECO:0000313" key="13">
    <source>
        <dbReference type="EMBL" id="XCF15195.1"/>
    </source>
</evidence>
<evidence type="ECO:0000256" key="9">
    <source>
        <dbReference type="ARBA" id="ARBA00022989"/>
    </source>
</evidence>
<feature type="transmembrane region" description="Helical" evidence="12">
    <location>
        <begin position="405"/>
        <end position="425"/>
    </location>
</feature>
<protein>
    <submittedName>
        <fullName evidence="13">TrkH family potassium uptake protein</fullName>
    </submittedName>
</protein>